<evidence type="ECO:0000313" key="3">
    <source>
        <dbReference type="Proteomes" id="UP000824890"/>
    </source>
</evidence>
<evidence type="ECO:0000313" key="2">
    <source>
        <dbReference type="EMBL" id="KAH0906160.1"/>
    </source>
</evidence>
<organism evidence="2 3">
    <name type="scientific">Brassica napus</name>
    <name type="common">Rape</name>
    <dbReference type="NCBI Taxonomy" id="3708"/>
    <lineage>
        <taxon>Eukaryota</taxon>
        <taxon>Viridiplantae</taxon>
        <taxon>Streptophyta</taxon>
        <taxon>Embryophyta</taxon>
        <taxon>Tracheophyta</taxon>
        <taxon>Spermatophyta</taxon>
        <taxon>Magnoliopsida</taxon>
        <taxon>eudicotyledons</taxon>
        <taxon>Gunneridae</taxon>
        <taxon>Pentapetalae</taxon>
        <taxon>rosids</taxon>
        <taxon>malvids</taxon>
        <taxon>Brassicales</taxon>
        <taxon>Brassicaceae</taxon>
        <taxon>Brassiceae</taxon>
        <taxon>Brassica</taxon>
    </lineage>
</organism>
<accession>A0ABQ8BPI0</accession>
<evidence type="ECO:0000256" key="1">
    <source>
        <dbReference type="SAM" id="MobiDB-lite"/>
    </source>
</evidence>
<gene>
    <name evidence="2" type="ORF">HID58_037987</name>
</gene>
<reference evidence="2 3" key="1">
    <citation type="submission" date="2021-05" db="EMBL/GenBank/DDBJ databases">
        <title>Genome Assembly of Synthetic Allotetraploid Brassica napus Reveals Homoeologous Exchanges between Subgenomes.</title>
        <authorList>
            <person name="Davis J.T."/>
        </authorList>
    </citation>
    <scope>NUCLEOTIDE SEQUENCE [LARGE SCALE GENOMIC DNA]</scope>
    <source>
        <strain evidence="3">cv. Da-Ae</strain>
        <tissue evidence="2">Seedling</tissue>
    </source>
</reference>
<dbReference type="Proteomes" id="UP000824890">
    <property type="component" value="Unassembled WGS sequence"/>
</dbReference>
<name>A0ABQ8BPI0_BRANA</name>
<keyword evidence="3" id="KW-1185">Reference proteome</keyword>
<sequence length="76" mass="8807">MFFYGFKPVKTWTPLLNVFRRGILELMYKVQMQFFEDAKLMRGGHYMNLMSSLKPPSSTGSIKEPTQRACKPLSKA</sequence>
<comment type="caution">
    <text evidence="2">The sequence shown here is derived from an EMBL/GenBank/DDBJ whole genome shotgun (WGS) entry which is preliminary data.</text>
</comment>
<proteinExistence type="predicted"/>
<protein>
    <submittedName>
        <fullName evidence="2">Uncharacterized protein</fullName>
    </submittedName>
</protein>
<dbReference type="EMBL" id="JAGKQM010000010">
    <property type="protein sequence ID" value="KAH0906160.1"/>
    <property type="molecule type" value="Genomic_DNA"/>
</dbReference>
<feature type="region of interest" description="Disordered" evidence="1">
    <location>
        <begin position="54"/>
        <end position="76"/>
    </location>
</feature>